<accession>A0A1F5WNV0</accession>
<keyword evidence="7 17" id="KW-0228">DNA excision</keyword>
<feature type="binding site" evidence="17">
    <location>
        <begin position="638"/>
        <end position="645"/>
    </location>
    <ligand>
        <name>ATP</name>
        <dbReference type="ChEBI" id="CHEBI:30616"/>
    </ligand>
</feature>
<dbReference type="Gene3D" id="3.40.50.300">
    <property type="entry name" value="P-loop containing nucleotide triphosphate hydrolases"/>
    <property type="match status" value="2"/>
</dbReference>
<evidence type="ECO:0000256" key="4">
    <source>
        <dbReference type="ARBA" id="ARBA00022737"/>
    </source>
</evidence>
<keyword evidence="4 17" id="KW-0677">Repeat</keyword>
<dbReference type="AlphaFoldDB" id="A0A1F5WNV0"/>
<proteinExistence type="inferred from homology"/>
<comment type="subcellular location">
    <subcellularLocation>
        <location evidence="1 17">Cytoplasm</location>
    </subcellularLocation>
</comment>
<evidence type="ECO:0000256" key="10">
    <source>
        <dbReference type="ARBA" id="ARBA00022840"/>
    </source>
</evidence>
<dbReference type="Gene3D" id="1.20.1580.10">
    <property type="entry name" value="ABC transporter ATPase like domain"/>
    <property type="match status" value="2"/>
</dbReference>
<comment type="function">
    <text evidence="17">The UvrABC repair system catalyzes the recognition and processing of DNA lesions. UvrA is an ATPase and a DNA-binding protein. A damage recognition complex composed of 2 UvrA and 2 UvrB subunits scans DNA for abnormalities. When the presence of a lesion has been verified by UvrB, the UvrA molecules dissociate.</text>
</comment>
<evidence type="ECO:0000313" key="19">
    <source>
        <dbReference type="EMBL" id="OGF77326.1"/>
    </source>
</evidence>
<evidence type="ECO:0000256" key="8">
    <source>
        <dbReference type="ARBA" id="ARBA00022771"/>
    </source>
</evidence>
<dbReference type="NCBIfam" id="TIGR00630">
    <property type="entry name" value="uvra"/>
    <property type="match status" value="1"/>
</dbReference>
<evidence type="ECO:0000256" key="7">
    <source>
        <dbReference type="ARBA" id="ARBA00022769"/>
    </source>
</evidence>
<dbReference type="InterPro" id="IPR004602">
    <property type="entry name" value="UvrA"/>
</dbReference>
<evidence type="ECO:0000256" key="11">
    <source>
        <dbReference type="ARBA" id="ARBA00022881"/>
    </source>
</evidence>
<dbReference type="EMBL" id="MFHT01000021">
    <property type="protein sequence ID" value="OGF77326.1"/>
    <property type="molecule type" value="Genomic_DNA"/>
</dbReference>
<comment type="similarity">
    <text evidence="14 17">Belongs to the ABC transporter superfamily. UvrA family.</text>
</comment>
<dbReference type="Proteomes" id="UP000177723">
    <property type="component" value="Unassembled WGS sequence"/>
</dbReference>
<dbReference type="SMART" id="SM00382">
    <property type="entry name" value="AAA"/>
    <property type="match status" value="1"/>
</dbReference>
<keyword evidence="13 17" id="KW-0234">DNA repair</keyword>
<dbReference type="CDD" id="cd03271">
    <property type="entry name" value="ABC_UvrA_II"/>
    <property type="match status" value="1"/>
</dbReference>
<keyword evidence="8 17" id="KW-0863">Zinc-finger</keyword>
<evidence type="ECO:0000256" key="12">
    <source>
        <dbReference type="ARBA" id="ARBA00023125"/>
    </source>
</evidence>
<dbReference type="Pfam" id="PF17755">
    <property type="entry name" value="UvrA_DNA-bind"/>
    <property type="match status" value="1"/>
</dbReference>
<evidence type="ECO:0000256" key="17">
    <source>
        <dbReference type="HAMAP-Rule" id="MF_00205"/>
    </source>
</evidence>
<dbReference type="NCBIfam" id="NF001503">
    <property type="entry name" value="PRK00349.1"/>
    <property type="match status" value="1"/>
</dbReference>
<feature type="binding site" evidence="17">
    <location>
        <begin position="38"/>
        <end position="45"/>
    </location>
    <ligand>
        <name>ATP</name>
        <dbReference type="ChEBI" id="CHEBI:30616"/>
    </ligand>
</feature>
<dbReference type="GO" id="GO:0009381">
    <property type="term" value="F:excinuclease ABC activity"/>
    <property type="evidence" value="ECO:0007669"/>
    <property type="project" value="UniProtKB-UniRule"/>
</dbReference>
<dbReference type="InterPro" id="IPR003439">
    <property type="entry name" value="ABC_transporter-like_ATP-bd"/>
</dbReference>
<organism evidence="19 20">
    <name type="scientific">Candidatus Giovannonibacteria bacterium RIFCSPHIGHO2_12_FULL_43_15</name>
    <dbReference type="NCBI Taxonomy" id="1798341"/>
    <lineage>
        <taxon>Bacteria</taxon>
        <taxon>Candidatus Giovannoniibacteriota</taxon>
    </lineage>
</organism>
<keyword evidence="3 17" id="KW-0479">Metal-binding</keyword>
<feature type="domain" description="ABC transporter" evidence="18">
    <location>
        <begin position="603"/>
        <end position="934"/>
    </location>
</feature>
<evidence type="ECO:0000256" key="2">
    <source>
        <dbReference type="ARBA" id="ARBA00022490"/>
    </source>
</evidence>
<dbReference type="InterPro" id="IPR027417">
    <property type="entry name" value="P-loop_NTPase"/>
</dbReference>
<evidence type="ECO:0000256" key="5">
    <source>
        <dbReference type="ARBA" id="ARBA00022741"/>
    </source>
</evidence>
<keyword evidence="17" id="KW-0742">SOS response</keyword>
<evidence type="ECO:0000256" key="14">
    <source>
        <dbReference type="ARBA" id="ARBA00038000"/>
    </source>
</evidence>
<dbReference type="InterPro" id="IPR003593">
    <property type="entry name" value="AAA+_ATPase"/>
</dbReference>
<sequence>MKSEKKRKDYITIKGARVHNLKNIDVSIPKNKLVVITGLSGSGKSSLAFDTIYAEAERRFVESLSSYARQFLGIAEKPDVDEISGLSPAIAIDQKSVSKNPRSTVGTITEIYDYLRILFARLGEPHCPKCGRKVMKQSIDQMVKKVFEFQKGSSILILGPLVRDRKGEHKRELQILAREGFLRVRLDGIVMSLEEAFEEKLNLKKKHSLEVVVDRLILDKDTERSRLVDSLETALRKGEGIAMVSVENAGMHLFSEQFACPVCEISLPPIEPRLFSFNSPYGACERCTGLGHTLEVNPDLVLPNKNLTIEEGAIFPWARASHRVGRQSWYWYMLSDLAQKHTFSLSTPIKNLPKNVLDLLLYGETGGNYEGVIPNLERRWKETESEWTRAEVERYMTFEPCPACLGKRLKPEALAVLIAGKNISDISSQASEATLTFIKKIFSDFSKKKDLAEVARPLLKEVSARLQFLIDVGLEYLTLDRSSTTLAGGEAQRVRLATQIGSGLSGVIYVLDEPSIGLHARDHARLIETLKKLRDYGNTILVVEHDQETMRESDWILDLGPGAGKSGGKIIFEGDYKKLLKSKTLTADYLSGEKSLILKKADLKDKDKKFLTLAGASEHNLKNVDIEIPLGKLICVSGVSGSGKSTLVNDILAKALLKHFYGSRDNPGKYSEIKGLENLDKVVVVDQSPIGRTPRSNPATYTGTFSFIREIFAKTREARSRGYKAGRFSFNVKGGRCEVCEGQGVKKIEMYFLPDIYVECEECKGTRYNKESLAIQYNGMNISQVLDFSIEDSLEFFKNIPQIFGRLETLNQVGLGYMKLGQAATTLSGGEAQRVKLATELAKKATGKTLYILDEPTTGLHFEDIRKLLVVLRALVDKGNSVLVIEHNIDVLKNADWIIDLGPEGGNKGGHIVATGTPDEIAKSKDSITGKWLRK</sequence>
<dbReference type="Gene3D" id="1.10.8.280">
    <property type="entry name" value="ABC transporter ATPase domain-like"/>
    <property type="match status" value="1"/>
</dbReference>
<dbReference type="GO" id="GO:0008270">
    <property type="term" value="F:zinc ion binding"/>
    <property type="evidence" value="ECO:0007669"/>
    <property type="project" value="UniProtKB-UniRule"/>
</dbReference>
<dbReference type="Pfam" id="PF00005">
    <property type="entry name" value="ABC_tran"/>
    <property type="match status" value="1"/>
</dbReference>
<keyword evidence="6 17" id="KW-0227">DNA damage</keyword>
<dbReference type="GO" id="GO:0009380">
    <property type="term" value="C:excinuclease repair complex"/>
    <property type="evidence" value="ECO:0007669"/>
    <property type="project" value="InterPro"/>
</dbReference>
<dbReference type="GO" id="GO:0009432">
    <property type="term" value="P:SOS response"/>
    <property type="evidence" value="ECO:0007669"/>
    <property type="project" value="UniProtKB-UniRule"/>
</dbReference>
<dbReference type="Pfam" id="PF17760">
    <property type="entry name" value="UvrA_inter"/>
    <property type="match status" value="1"/>
</dbReference>
<dbReference type="GO" id="GO:0003677">
    <property type="term" value="F:DNA binding"/>
    <property type="evidence" value="ECO:0007669"/>
    <property type="project" value="UniProtKB-UniRule"/>
</dbReference>
<evidence type="ECO:0000313" key="20">
    <source>
        <dbReference type="Proteomes" id="UP000177723"/>
    </source>
</evidence>
<keyword evidence="11 17" id="KW-0267">Excision nuclease</keyword>
<evidence type="ECO:0000256" key="15">
    <source>
        <dbReference type="ARBA" id="ARBA00039316"/>
    </source>
</evidence>
<dbReference type="HAMAP" id="MF_00205">
    <property type="entry name" value="UvrA"/>
    <property type="match status" value="1"/>
</dbReference>
<comment type="caution">
    <text evidence="19">The sequence shown here is derived from an EMBL/GenBank/DDBJ whole genome shotgun (WGS) entry which is preliminary data.</text>
</comment>
<evidence type="ECO:0000256" key="1">
    <source>
        <dbReference type="ARBA" id="ARBA00004496"/>
    </source>
</evidence>
<feature type="zinc finger region" description="C4-type" evidence="17">
    <location>
        <begin position="260"/>
        <end position="287"/>
    </location>
</feature>
<dbReference type="GO" id="GO:0006289">
    <property type="term" value="P:nucleotide-excision repair"/>
    <property type="evidence" value="ECO:0007669"/>
    <property type="project" value="UniProtKB-UniRule"/>
</dbReference>
<feature type="zinc finger region" description="C4-type" evidence="17">
    <location>
        <begin position="737"/>
        <end position="763"/>
    </location>
</feature>
<gene>
    <name evidence="17" type="primary">uvrA</name>
    <name evidence="19" type="ORF">A3F23_03445</name>
</gene>
<dbReference type="InterPro" id="IPR041552">
    <property type="entry name" value="UvrA_DNA-bd"/>
</dbReference>
<dbReference type="InterPro" id="IPR017871">
    <property type="entry name" value="ABC_transporter-like_CS"/>
</dbReference>
<dbReference type="PROSITE" id="PS50893">
    <property type="entry name" value="ABC_TRANSPORTER_2"/>
    <property type="match status" value="2"/>
</dbReference>
<dbReference type="SUPFAM" id="SSF52540">
    <property type="entry name" value="P-loop containing nucleoside triphosphate hydrolases"/>
    <property type="match status" value="2"/>
</dbReference>
<dbReference type="GO" id="GO:0005737">
    <property type="term" value="C:cytoplasm"/>
    <property type="evidence" value="ECO:0007669"/>
    <property type="project" value="UniProtKB-SubCell"/>
</dbReference>
<dbReference type="PANTHER" id="PTHR43152:SF3">
    <property type="entry name" value="UVRABC SYSTEM PROTEIN A"/>
    <property type="match status" value="1"/>
</dbReference>
<dbReference type="Gene3D" id="3.30.1490.20">
    <property type="entry name" value="ATP-grasp fold, A domain"/>
    <property type="match status" value="1"/>
</dbReference>
<evidence type="ECO:0000259" key="18">
    <source>
        <dbReference type="PROSITE" id="PS50893"/>
    </source>
</evidence>
<comment type="subunit">
    <text evidence="17">Forms a heterotetramer with UvrB during the search for lesions.</text>
</comment>
<dbReference type="GO" id="GO:0016887">
    <property type="term" value="F:ATP hydrolysis activity"/>
    <property type="evidence" value="ECO:0007669"/>
    <property type="project" value="InterPro"/>
</dbReference>
<keyword evidence="2 17" id="KW-0963">Cytoplasm</keyword>
<dbReference type="PANTHER" id="PTHR43152">
    <property type="entry name" value="UVRABC SYSTEM PROTEIN A"/>
    <property type="match status" value="1"/>
</dbReference>
<evidence type="ECO:0000256" key="16">
    <source>
        <dbReference type="ARBA" id="ARBA00042156"/>
    </source>
</evidence>
<name>A0A1F5WNV0_9BACT</name>
<keyword evidence="10 17" id="KW-0067">ATP-binding</keyword>
<evidence type="ECO:0000256" key="6">
    <source>
        <dbReference type="ARBA" id="ARBA00022763"/>
    </source>
</evidence>
<reference evidence="19 20" key="1">
    <citation type="journal article" date="2016" name="Nat. Commun.">
        <title>Thousands of microbial genomes shed light on interconnected biogeochemical processes in an aquifer system.</title>
        <authorList>
            <person name="Anantharaman K."/>
            <person name="Brown C.T."/>
            <person name="Hug L.A."/>
            <person name="Sharon I."/>
            <person name="Castelle C.J."/>
            <person name="Probst A.J."/>
            <person name="Thomas B.C."/>
            <person name="Singh A."/>
            <person name="Wilkins M.J."/>
            <person name="Karaoz U."/>
            <person name="Brodie E.L."/>
            <person name="Williams K.H."/>
            <person name="Hubbard S.S."/>
            <person name="Banfield J.F."/>
        </authorList>
    </citation>
    <scope>NUCLEOTIDE SEQUENCE [LARGE SCALE GENOMIC DNA]</scope>
</reference>
<dbReference type="PROSITE" id="PS00211">
    <property type="entry name" value="ABC_TRANSPORTER_1"/>
    <property type="match status" value="2"/>
</dbReference>
<evidence type="ECO:0000256" key="3">
    <source>
        <dbReference type="ARBA" id="ARBA00022723"/>
    </source>
</evidence>
<evidence type="ECO:0000256" key="9">
    <source>
        <dbReference type="ARBA" id="ARBA00022833"/>
    </source>
</evidence>
<protein>
    <recommendedName>
        <fullName evidence="15 17">UvrABC system protein A</fullName>
        <shortName evidence="17">UvrA protein</shortName>
    </recommendedName>
    <alternativeName>
        <fullName evidence="16 17">Excinuclease ABC subunit A</fullName>
    </alternativeName>
</protein>
<keyword evidence="9 17" id="KW-0862">Zinc</keyword>
<evidence type="ECO:0000256" key="13">
    <source>
        <dbReference type="ARBA" id="ARBA00023204"/>
    </source>
</evidence>
<keyword evidence="12 17" id="KW-0238">DNA-binding</keyword>
<feature type="domain" description="ABC transporter" evidence="18">
    <location>
        <begin position="332"/>
        <end position="586"/>
    </location>
</feature>
<dbReference type="InterPro" id="IPR041102">
    <property type="entry name" value="UvrA_inter"/>
</dbReference>
<keyword evidence="5 17" id="KW-0547">Nucleotide-binding</keyword>
<dbReference type="InterPro" id="IPR013815">
    <property type="entry name" value="ATP_grasp_subdomain_1"/>
</dbReference>
<dbReference type="GO" id="GO:0005524">
    <property type="term" value="F:ATP binding"/>
    <property type="evidence" value="ECO:0007669"/>
    <property type="project" value="UniProtKB-UniRule"/>
</dbReference>